<evidence type="ECO:0000313" key="3">
    <source>
        <dbReference type="Proteomes" id="UP000034680"/>
    </source>
</evidence>
<protein>
    <submittedName>
        <fullName evidence="2">Putative kinetochore protein</fullName>
    </submittedName>
</protein>
<evidence type="ECO:0000256" key="1">
    <source>
        <dbReference type="SAM" id="MobiDB-lite"/>
    </source>
</evidence>
<keyword evidence="3" id="KW-1185">Reference proteome</keyword>
<comment type="caution">
    <text evidence="2">The sequence shown here is derived from an EMBL/GenBank/DDBJ whole genome shotgun (WGS) entry which is preliminary data.</text>
</comment>
<organism evidence="2 3">
    <name type="scientific">Diaporthe ampelina</name>
    <dbReference type="NCBI Taxonomy" id="1214573"/>
    <lineage>
        <taxon>Eukaryota</taxon>
        <taxon>Fungi</taxon>
        <taxon>Dikarya</taxon>
        <taxon>Ascomycota</taxon>
        <taxon>Pezizomycotina</taxon>
        <taxon>Sordariomycetes</taxon>
        <taxon>Sordariomycetidae</taxon>
        <taxon>Diaporthales</taxon>
        <taxon>Diaporthaceae</taxon>
        <taxon>Diaporthe</taxon>
    </lineage>
</organism>
<dbReference type="EMBL" id="LCUC01000417">
    <property type="protein sequence ID" value="KKY31054.1"/>
    <property type="molecule type" value="Genomic_DNA"/>
</dbReference>
<accession>A0A0G2FA38</accession>
<dbReference type="GO" id="GO:0031511">
    <property type="term" value="C:Mis6-Sim4 complex"/>
    <property type="evidence" value="ECO:0007669"/>
    <property type="project" value="InterPro"/>
</dbReference>
<dbReference type="PANTHER" id="PTHR42040:SF1">
    <property type="entry name" value="INNER KINETOCHORE SUBUNIT FTA4"/>
    <property type="match status" value="1"/>
</dbReference>
<dbReference type="Proteomes" id="UP000034680">
    <property type="component" value="Unassembled WGS sequence"/>
</dbReference>
<dbReference type="PANTHER" id="PTHR42040">
    <property type="entry name" value="INNER KINETOCHORE SUBUNIT FTA4"/>
    <property type="match status" value="1"/>
</dbReference>
<dbReference type="Pfam" id="PF13093">
    <property type="entry name" value="FTA4"/>
    <property type="match status" value="1"/>
</dbReference>
<feature type="compositionally biased region" description="Acidic residues" evidence="1">
    <location>
        <begin position="95"/>
        <end position="108"/>
    </location>
</feature>
<gene>
    <name evidence="2" type="ORF">UCDDA912_g08978</name>
</gene>
<dbReference type="AlphaFoldDB" id="A0A0G2FA38"/>
<proteinExistence type="predicted"/>
<feature type="region of interest" description="Disordered" evidence="1">
    <location>
        <begin position="87"/>
        <end position="109"/>
    </location>
</feature>
<dbReference type="OrthoDB" id="21214at2759"/>
<evidence type="ECO:0000313" key="2">
    <source>
        <dbReference type="EMBL" id="KKY31054.1"/>
    </source>
</evidence>
<sequence>MAPPAPTILTLKQNFITTQTRLLSQPLQPSRAWRRANDEDEAALSERAVDDALFRLNHTLQQHSRRAYVPQATRQIAEQVDKLYLSAGERRGVDDGDDGADGDEDEDDAWRNVGADYADAGVVSSLPPAWESERQAAAYPLEAERYAELAARLRGLVARRDEAKVRVGRLRRIKALLAPFGGIDGAGAGAGADEESLFGPSGGVQENLVTRGGEVEKELERMRMLLVRVGDKVARLKEREAGRDGDDSDLFGDGDAMIVDDVEVEERRKVDGLLDGLG</sequence>
<dbReference type="STRING" id="1214573.A0A0G2FA38"/>
<reference evidence="2 3" key="2">
    <citation type="submission" date="2015-05" db="EMBL/GenBank/DDBJ databases">
        <authorList>
            <person name="Morales-Cruz A."/>
            <person name="Amrine K.C."/>
            <person name="Cantu D."/>
        </authorList>
    </citation>
    <scope>NUCLEOTIDE SEQUENCE [LARGE SCALE GENOMIC DNA]</scope>
    <source>
        <strain evidence="2">DA912</strain>
    </source>
</reference>
<name>A0A0G2FA38_9PEZI</name>
<dbReference type="InterPro" id="IPR025207">
    <property type="entry name" value="Sim4_Fta4"/>
</dbReference>
<reference evidence="2 3" key="1">
    <citation type="submission" date="2015-05" db="EMBL/GenBank/DDBJ databases">
        <title>Distinctive expansion of gene families associated with plant cell wall degradation and secondary metabolism in the genomes of grapevine trunk pathogens.</title>
        <authorList>
            <person name="Lawrence D.P."/>
            <person name="Travadon R."/>
            <person name="Rolshausen P.E."/>
            <person name="Baumgartner K."/>
        </authorList>
    </citation>
    <scope>NUCLEOTIDE SEQUENCE [LARGE SCALE GENOMIC DNA]</scope>
    <source>
        <strain evidence="2">DA912</strain>
    </source>
</reference>